<gene>
    <name evidence="1" type="ORF">S12H4_24373</name>
</gene>
<dbReference type="EMBL" id="BARW01013210">
    <property type="protein sequence ID" value="GAI77379.1"/>
    <property type="molecule type" value="Genomic_DNA"/>
</dbReference>
<feature type="non-terminal residue" evidence="1">
    <location>
        <position position="119"/>
    </location>
</feature>
<comment type="caution">
    <text evidence="1">The sequence shown here is derived from an EMBL/GenBank/DDBJ whole genome shotgun (WGS) entry which is preliminary data.</text>
</comment>
<protein>
    <submittedName>
        <fullName evidence="1">Uncharacterized protein</fullName>
    </submittedName>
</protein>
<sequence length="119" mass="13282">MWKKIFSILILTIFITTSLLATGSENYTSEQPPNNMPPVDFGNNPIFNNVLARVDTTEGDVQLFRGIEIVGGMPGEWLDIILPYIRLHELSDAGIEYSVLISDVDSYSQSFAGQYHTLV</sequence>
<evidence type="ECO:0000313" key="1">
    <source>
        <dbReference type="EMBL" id="GAI77379.1"/>
    </source>
</evidence>
<accession>X1TBI2</accession>
<reference evidence="1" key="1">
    <citation type="journal article" date="2014" name="Front. Microbiol.">
        <title>High frequency of phylogenetically diverse reductive dehalogenase-homologous genes in deep subseafloor sedimentary metagenomes.</title>
        <authorList>
            <person name="Kawai M."/>
            <person name="Futagami T."/>
            <person name="Toyoda A."/>
            <person name="Takaki Y."/>
            <person name="Nishi S."/>
            <person name="Hori S."/>
            <person name="Arai W."/>
            <person name="Tsubouchi T."/>
            <person name="Morono Y."/>
            <person name="Uchiyama I."/>
            <person name="Ito T."/>
            <person name="Fujiyama A."/>
            <person name="Inagaki F."/>
            <person name="Takami H."/>
        </authorList>
    </citation>
    <scope>NUCLEOTIDE SEQUENCE</scope>
    <source>
        <strain evidence="1">Expedition CK06-06</strain>
    </source>
</reference>
<organism evidence="1">
    <name type="scientific">marine sediment metagenome</name>
    <dbReference type="NCBI Taxonomy" id="412755"/>
    <lineage>
        <taxon>unclassified sequences</taxon>
        <taxon>metagenomes</taxon>
        <taxon>ecological metagenomes</taxon>
    </lineage>
</organism>
<name>X1TBI2_9ZZZZ</name>
<dbReference type="AlphaFoldDB" id="X1TBI2"/>
<proteinExistence type="predicted"/>